<dbReference type="RefSeq" id="XP_019628902.1">
    <property type="nucleotide sequence ID" value="XM_019773343.1"/>
</dbReference>
<evidence type="ECO:0000313" key="2">
    <source>
        <dbReference type="Proteomes" id="UP000515135"/>
    </source>
</evidence>
<feature type="compositionally biased region" description="Basic and acidic residues" evidence="1">
    <location>
        <begin position="1"/>
        <end position="21"/>
    </location>
</feature>
<gene>
    <name evidence="3" type="primary">LOC109473482</name>
</gene>
<name>A0A6P4ZCS3_BRABE</name>
<evidence type="ECO:0000313" key="3">
    <source>
        <dbReference type="RefSeq" id="XP_019628902.1"/>
    </source>
</evidence>
<protein>
    <submittedName>
        <fullName evidence="3">Uncharacterized protein LOC109473482</fullName>
    </submittedName>
</protein>
<dbReference type="AlphaFoldDB" id="A0A6P4ZCS3"/>
<keyword evidence="2" id="KW-1185">Reference proteome</keyword>
<proteinExistence type="predicted"/>
<dbReference type="OrthoDB" id="10093769at2759"/>
<sequence>MSQPRPDRSSDHILAQLRDEGVLLPGQVPTENPGTPPRHQDRQKEMERRLEERREKVKKSCPESRGDLKKQLSDAEVRRQELLAKRTAMISKKFAEKAAGIKTKKEAREMTSTAFEITPTYDADAIATRASQSTKQLEKRLEANLAAERRQDHKVATVCKAKMLAKRVRFNIPDDPGSDGH</sequence>
<organism evidence="2 3">
    <name type="scientific">Branchiostoma belcheri</name>
    <name type="common">Amphioxus</name>
    <dbReference type="NCBI Taxonomy" id="7741"/>
    <lineage>
        <taxon>Eukaryota</taxon>
        <taxon>Metazoa</taxon>
        <taxon>Chordata</taxon>
        <taxon>Cephalochordata</taxon>
        <taxon>Leptocardii</taxon>
        <taxon>Amphioxiformes</taxon>
        <taxon>Branchiostomatidae</taxon>
        <taxon>Branchiostoma</taxon>
    </lineage>
</organism>
<dbReference type="KEGG" id="bbel:109473482"/>
<evidence type="ECO:0000256" key="1">
    <source>
        <dbReference type="SAM" id="MobiDB-lite"/>
    </source>
</evidence>
<feature type="compositionally biased region" description="Basic and acidic residues" evidence="1">
    <location>
        <begin position="38"/>
        <end position="74"/>
    </location>
</feature>
<accession>A0A6P4ZCS3</accession>
<reference evidence="3" key="1">
    <citation type="submission" date="2025-08" db="UniProtKB">
        <authorList>
            <consortium name="RefSeq"/>
        </authorList>
    </citation>
    <scope>IDENTIFICATION</scope>
    <source>
        <tissue evidence="3">Gonad</tissue>
    </source>
</reference>
<dbReference type="Proteomes" id="UP000515135">
    <property type="component" value="Unplaced"/>
</dbReference>
<dbReference type="GeneID" id="109473482"/>
<feature type="region of interest" description="Disordered" evidence="1">
    <location>
        <begin position="1"/>
        <end position="74"/>
    </location>
</feature>